<accession>A0A543NFG0</accession>
<dbReference type="EMBL" id="VFQC01000001">
    <property type="protein sequence ID" value="TQN30490.1"/>
    <property type="molecule type" value="Genomic_DNA"/>
</dbReference>
<dbReference type="AlphaFoldDB" id="A0A543NFG0"/>
<name>A0A543NFG0_9ACTN</name>
<dbReference type="GO" id="GO:0008168">
    <property type="term" value="F:methyltransferase activity"/>
    <property type="evidence" value="ECO:0007669"/>
    <property type="project" value="UniProtKB-KW"/>
</dbReference>
<dbReference type="Gene3D" id="3.40.50.150">
    <property type="entry name" value="Vaccinia Virus protein VP39"/>
    <property type="match status" value="1"/>
</dbReference>
<feature type="domain" description="Methyltransferase type 12" evidence="1">
    <location>
        <begin position="52"/>
        <end position="145"/>
    </location>
</feature>
<dbReference type="Pfam" id="PF08242">
    <property type="entry name" value="Methyltransf_12"/>
    <property type="match status" value="1"/>
</dbReference>
<keyword evidence="3" id="KW-1185">Reference proteome</keyword>
<dbReference type="RefSeq" id="WP_141921737.1">
    <property type="nucleotide sequence ID" value="NZ_VFQC01000001.1"/>
</dbReference>
<dbReference type="Proteomes" id="UP000317422">
    <property type="component" value="Unassembled WGS sequence"/>
</dbReference>
<organism evidence="2 3">
    <name type="scientific">Haloactinospora alba</name>
    <dbReference type="NCBI Taxonomy" id="405555"/>
    <lineage>
        <taxon>Bacteria</taxon>
        <taxon>Bacillati</taxon>
        <taxon>Actinomycetota</taxon>
        <taxon>Actinomycetes</taxon>
        <taxon>Streptosporangiales</taxon>
        <taxon>Nocardiopsidaceae</taxon>
        <taxon>Haloactinospora</taxon>
    </lineage>
</organism>
<evidence type="ECO:0000259" key="1">
    <source>
        <dbReference type="Pfam" id="PF08242"/>
    </source>
</evidence>
<keyword evidence="2" id="KW-0489">Methyltransferase</keyword>
<sequence length="270" mass="29751">MDGEIPERYGSWIFTQSHSDEADRLRAIAATYNRFSRGQIRTLGLGEDPRCLDVGAGPGSIAAWLATEFPRGEIVAADRDASMLVPLADSCSNLEAVETDVSDDTALHGMERFDLVHARFVLMHLRDRLRVLDTLGELVSPGGWLLLGDSIDLTTEELSHTAYGKTMNAMWEVLHANIGTDISWVSSTPSLLRSRGFVDIGSEAYLPSADHRPPVSRFWKLTWQQLRDRLITSGRVDAATVERALAQLDDPDFTAVSPGMLNTRGRATRG</sequence>
<proteinExistence type="predicted"/>
<reference evidence="2 3" key="1">
    <citation type="submission" date="2019-06" db="EMBL/GenBank/DDBJ databases">
        <title>Sequencing the genomes of 1000 actinobacteria strains.</title>
        <authorList>
            <person name="Klenk H.-P."/>
        </authorList>
    </citation>
    <scope>NUCLEOTIDE SEQUENCE [LARGE SCALE GENOMIC DNA]</scope>
    <source>
        <strain evidence="2 3">DSM 45015</strain>
    </source>
</reference>
<protein>
    <submittedName>
        <fullName evidence="2">Methyltransferase family protein</fullName>
    </submittedName>
</protein>
<gene>
    <name evidence="2" type="ORF">FHX37_0369</name>
</gene>
<dbReference type="InterPro" id="IPR013217">
    <property type="entry name" value="Methyltransf_12"/>
</dbReference>
<keyword evidence="2" id="KW-0808">Transferase</keyword>
<comment type="caution">
    <text evidence="2">The sequence shown here is derived from an EMBL/GenBank/DDBJ whole genome shotgun (WGS) entry which is preliminary data.</text>
</comment>
<evidence type="ECO:0000313" key="2">
    <source>
        <dbReference type="EMBL" id="TQN30490.1"/>
    </source>
</evidence>
<evidence type="ECO:0000313" key="3">
    <source>
        <dbReference type="Proteomes" id="UP000317422"/>
    </source>
</evidence>
<dbReference type="OrthoDB" id="3469983at2"/>
<dbReference type="PANTHER" id="PTHR43861">
    <property type="entry name" value="TRANS-ACONITATE 2-METHYLTRANSFERASE-RELATED"/>
    <property type="match status" value="1"/>
</dbReference>
<dbReference type="InterPro" id="IPR029063">
    <property type="entry name" value="SAM-dependent_MTases_sf"/>
</dbReference>
<dbReference type="GO" id="GO:0032259">
    <property type="term" value="P:methylation"/>
    <property type="evidence" value="ECO:0007669"/>
    <property type="project" value="UniProtKB-KW"/>
</dbReference>
<dbReference type="SUPFAM" id="SSF53335">
    <property type="entry name" value="S-adenosyl-L-methionine-dependent methyltransferases"/>
    <property type="match status" value="1"/>
</dbReference>
<dbReference type="CDD" id="cd02440">
    <property type="entry name" value="AdoMet_MTases"/>
    <property type="match status" value="1"/>
</dbReference>